<dbReference type="GeneID" id="14909164"/>
<sequence>MKQAKSIKTRHRINKHFGKKSNSSSQEYVKKENNKKTTILTRTRFLKIINFKNKIKIKIKNIQKKKKNQFQVKKKNIKIFKYKYYIQKKRKRYINLALRQFSTRKEIKDLINYGAQNKDLKNKNSSKVIDKIFTNLNEGYSLCDLKLVFVSQPDGEKLIKINLFRKNLVFLNDFVDDLVKFFRTPFNGSDDIESKYFFKQPDYNNYPPMVVKILAKDIWAIIHENLNDYSQNCLAINLDVDYLQEWIGDSFMGPGSAYMDINANLNRVQIFKSEFLYKAQQYQGNGNFTNQEVVIKIDNNKIHKFRNIIICISQVKKIIGITSSLFNPSYYTIHRVTDFRQIINVQNRIRYSNNKIHDILYNQKQSTENFYIISNNQEKIINYDQIQNFEPIRMSWEQIQAQNIQFQEKCINVMKIQLQRFKIEVLKNSFGNQISKIKISKLIMKKITKYNNYYLGLKGCLKIKYFNKRKQFYEPFLEPWTFFIRKKLIDSQISIQKHQDIELEIKNFVKQNKIKNEEQQSIPESVQLNENSLNINISTAFLETAIETANIYSEPQNTEDPYQIQNNLGYGVLFTIGEKKKIYIENLLQQFVESGKNKNVQPKFTQEKDQNNNPIKNNKSRNFLVNFIILNEEKDKRLNNLEQKYMNNVINQLQKQLNQPQRVQGNQQDYAKAMNFLSQFTLRKNKTQFNQTQQESLSSTAGNEKNIKGRKLLITKNFSEYRTINNVSLDFVGKQFYEIESINSDLNNEVQKQNKEQQNKLMQNFMFTSKKRLPGWDKHYFVLETNIDQKQGHKMIRISSSINLYNNLNENLKVYLYLNPTQKNLYQLKQINQFKIQTQSKQQVEINKFNLPFIQIKMNINDFENIDAKHNKTQTKTIFEVKKNQNINIPLQYLEKFAFIGFEISEQDKKYQNEKNQQQNEEKDINFYALSDLIRNNSYISDFETDDENIFVDILGQIEDKNTRLVHKQDVQIDTQESFFFISTIKNRQIIQSTYKTKETENFCYDTILVVNPVLKITNATVLNFQIQIGDQQIKKVLFMDQSVIPYKVKWSQQVQLSIKKYDQKDEKTTQQNKFIHINVFPMKFKKTEVHKLSGKDLDFFLHFEHIKISKHCREIIMYIPYLIHNKSQQDLVYSDGQYLAYYKKYEKNQKYNIANDIEQIKENNMQNSNIPVDIQTLYQNKVQVLSSSNNIRVMKFAFRDTKTALDYDWSQKISLQQKNNVNIPLMNYNKNEFEFNVNIRQCQGSFYRTNIIEIKPKYYIFNFTSQTLDIFQYLDDDNNVKIFTLQSQKSKEFFWVTKSYKKAIQLQIIDFNDIKDKQETQQPKKKFSISREKKINDFAVKLPFLQNQKKQYKYITVNILFQDNVICIKLSEKQQPPYIIYNQTSHEIFIQQFINNKDNRLMCCGSKKKNFTTERKIIFPKQRIRFTWDHWILDSDKQIQVEIEQVKQVYNLDKLKNYEPITLQKSDNINNNIQNQLQKQKNKLLFKKGYLNICDNFKNVFRQYFCVLDINKQKIKLYIINVKYQTIKILGAKLEQSRNGFLITTNTQKMFEVKIQNQSKEYIDWYNCIHQSILVNTPEKVDFKIEPRNGTMEITFFVQRIGIYNNNNNSKNKVENELITYDEDGKPFQTKNNILKVSISNMIGISIIDNKTFELFSISFKNLQCIYSKNERYIKEVKDNDQEKLIDNKSQIDEMENNQDQFQNEQIKKKNITKNIQNNILQFSVENIFVNNQNEKAQFPVVFASDKKKTGENPPPFIFIQVNWKNIDNQEVQDVQEERQKIQQSIQSPLIQNASNLQNHPQIVTSNKTHQNLISQQMNQKNNFKINAINIEQHNDETKENQNIQEQMESQQSLYFQAYHQKESMQWINSLQVYIDHFEIRIDQQIIQSFLKFKSQIDKVTYHTNEVNKPSQVQMILENFILDQLDDVLQKNLKQNQTNSKKAIYIKHLHFQPIDFCLTLNMSDNQQNYGSLKLSPLAVFQQFGLELVSIDQANIKLNALNQSHLYDTPQNIQTRIFKHYTTQFMIELYKIFGSFQAIGNPVKLVNEITSSVSKMIYDPLKALTKGNGKQAIGDFAQGALTLVQNTIQSVYKTIKNITGFFARIIVKMTFHKRYQQDRQIKINRQIKSLHDGLIIGGKNLIAALIDALTGIIYRPLKGCRKKIILGFIFGVYQAAAGLIIKPSIGIYDYLISICDGLLNQAIFEEHIMENRSRPPRIFHDKIDKFQYQLVIGIDILTKLKLKPEKYESILYYDEIKVLKRTIREIVLTDLRLVYAKVNIIKFQIYFYFFKYQKNSQVEFSKVILHKIRNVIYNQKKKKFIFQYDIPVKNVIGKKVTEVTILYDDDKKARDFIKILRKHFKQQQIIVNFIQQ</sequence>
<gene>
    <name evidence="3" type="ORF">IMG5_064520</name>
</gene>
<dbReference type="eggNOG" id="KOG1809">
    <property type="taxonomic scope" value="Eukaryota"/>
</dbReference>
<evidence type="ECO:0000256" key="1">
    <source>
        <dbReference type="ARBA" id="ARBA00006545"/>
    </source>
</evidence>
<dbReference type="GO" id="GO:0047265">
    <property type="term" value="F:poly(glycerol-phosphate) alpha-glucosyltransferase activity"/>
    <property type="evidence" value="ECO:0007669"/>
    <property type="project" value="UniProtKB-EC"/>
</dbReference>
<dbReference type="RefSeq" id="XP_004036983.1">
    <property type="nucleotide sequence ID" value="XM_004036935.1"/>
</dbReference>
<dbReference type="GO" id="GO:0009035">
    <property type="term" value="F:type I site-specific deoxyribonuclease activity"/>
    <property type="evidence" value="ECO:0007669"/>
    <property type="project" value="UniProtKB-EC"/>
</dbReference>
<keyword evidence="3" id="KW-0378">Hydrolase</keyword>
<keyword evidence="2" id="KW-0175">Coiled coil</keyword>
<keyword evidence="3" id="KW-0808">Transferase</keyword>
<dbReference type="EC" id="2.4.1.69" evidence="3"/>
<protein>
    <submittedName>
        <fullName evidence="3">PH domain protein</fullName>
        <ecNumber evidence="3">2.4.1.52</ecNumber>
        <ecNumber evidence="3">2.4.1.69</ecNumber>
        <ecNumber evidence="3">3.1.11.5</ecNumber>
        <ecNumber evidence="3">3.1.21.3</ecNumber>
    </submittedName>
</protein>
<evidence type="ECO:0000313" key="3">
    <source>
        <dbReference type="EMBL" id="EGR32997.1"/>
    </source>
</evidence>
<dbReference type="InParanoid" id="G0QP67"/>
<dbReference type="Proteomes" id="UP000008983">
    <property type="component" value="Unassembled WGS sequence"/>
</dbReference>
<proteinExistence type="inferred from homology"/>
<dbReference type="GO" id="GO:0045053">
    <property type="term" value="P:protein retention in Golgi apparatus"/>
    <property type="evidence" value="ECO:0007669"/>
    <property type="project" value="TreeGrafter"/>
</dbReference>
<reference evidence="3 4" key="1">
    <citation type="submission" date="2011-07" db="EMBL/GenBank/DDBJ databases">
        <authorList>
            <person name="Coyne R."/>
            <person name="Brami D."/>
            <person name="Johnson J."/>
            <person name="Hostetler J."/>
            <person name="Hannick L."/>
            <person name="Clark T."/>
            <person name="Cassidy-Hanley D."/>
            <person name="Inman J."/>
        </authorList>
    </citation>
    <scope>NUCLEOTIDE SEQUENCE [LARGE SCALE GENOMIC DNA]</scope>
    <source>
        <strain evidence="3 4">G5</strain>
    </source>
</reference>
<keyword evidence="4" id="KW-1185">Reference proteome</keyword>
<dbReference type="EC" id="2.4.1.52" evidence="3"/>
<comment type="similarity">
    <text evidence="1">Belongs to the VPS13 family.</text>
</comment>
<dbReference type="EC" id="3.1.11.5" evidence="3"/>
<dbReference type="GO" id="GO:0008107">
    <property type="term" value="F:galactoside 2-alpha-L-fucosyltransferase activity"/>
    <property type="evidence" value="ECO:0007669"/>
    <property type="project" value="UniProtKB-EC"/>
</dbReference>
<name>G0QP67_ICHMU</name>
<evidence type="ECO:0000256" key="2">
    <source>
        <dbReference type="SAM" id="Coils"/>
    </source>
</evidence>
<dbReference type="InterPro" id="IPR026847">
    <property type="entry name" value="VPS13"/>
</dbReference>
<organism evidence="3 4">
    <name type="scientific">Ichthyophthirius multifiliis</name>
    <name type="common">White spot disease agent</name>
    <name type="synonym">Ich</name>
    <dbReference type="NCBI Taxonomy" id="5932"/>
    <lineage>
        <taxon>Eukaryota</taxon>
        <taxon>Sar</taxon>
        <taxon>Alveolata</taxon>
        <taxon>Ciliophora</taxon>
        <taxon>Intramacronucleata</taxon>
        <taxon>Oligohymenophorea</taxon>
        <taxon>Hymenostomatida</taxon>
        <taxon>Ophryoglenina</taxon>
        <taxon>Ichthyophthirius</taxon>
    </lineage>
</organism>
<dbReference type="EMBL" id="GL983527">
    <property type="protein sequence ID" value="EGR32997.1"/>
    <property type="molecule type" value="Genomic_DNA"/>
</dbReference>
<dbReference type="GO" id="GO:0008854">
    <property type="term" value="F:exodeoxyribonuclease V activity"/>
    <property type="evidence" value="ECO:0007669"/>
    <property type="project" value="UniProtKB-EC"/>
</dbReference>
<dbReference type="OrthoDB" id="298113at2759"/>
<dbReference type="OMA" id="RYEYAYD"/>
<evidence type="ECO:0000313" key="4">
    <source>
        <dbReference type="Proteomes" id="UP000008983"/>
    </source>
</evidence>
<dbReference type="PANTHER" id="PTHR16166">
    <property type="entry name" value="VACUOLAR PROTEIN SORTING-ASSOCIATED PROTEIN VPS13"/>
    <property type="match status" value="1"/>
</dbReference>
<dbReference type="GO" id="GO:0006623">
    <property type="term" value="P:protein targeting to vacuole"/>
    <property type="evidence" value="ECO:0007669"/>
    <property type="project" value="TreeGrafter"/>
</dbReference>
<feature type="coiled-coil region" evidence="2">
    <location>
        <begin position="1679"/>
        <end position="1706"/>
    </location>
</feature>
<accession>G0QP67</accession>
<dbReference type="EC" id="3.1.21.3" evidence="3"/>
<dbReference type="PANTHER" id="PTHR16166:SF93">
    <property type="entry name" value="INTERMEMBRANE LIPID TRANSFER PROTEIN VPS13"/>
    <property type="match status" value="1"/>
</dbReference>
<keyword evidence="3" id="KW-0328">Glycosyltransferase</keyword>